<protein>
    <submittedName>
        <fullName evidence="2">Copine-8</fullName>
    </submittedName>
</protein>
<dbReference type="Gene3D" id="3.40.50.410">
    <property type="entry name" value="von Willebrand factor, type A domain"/>
    <property type="match status" value="1"/>
</dbReference>
<keyword evidence="3" id="KW-1185">Reference proteome</keyword>
<feature type="domain" description="Copine C-terminal" evidence="1">
    <location>
        <begin position="297"/>
        <end position="505"/>
    </location>
</feature>
<dbReference type="PANTHER" id="PTHR10857:SF106">
    <property type="entry name" value="C2 DOMAIN-CONTAINING PROTEIN"/>
    <property type="match status" value="1"/>
</dbReference>
<evidence type="ECO:0000259" key="1">
    <source>
        <dbReference type="Pfam" id="PF07002"/>
    </source>
</evidence>
<dbReference type="InterPro" id="IPR036465">
    <property type="entry name" value="vWFA_dom_sf"/>
</dbReference>
<dbReference type="InterPro" id="IPR045052">
    <property type="entry name" value="Copine"/>
</dbReference>
<name>A0ABQ8YR63_9EUKA</name>
<evidence type="ECO:0000313" key="3">
    <source>
        <dbReference type="Proteomes" id="UP001150062"/>
    </source>
</evidence>
<evidence type="ECO:0000313" key="2">
    <source>
        <dbReference type="EMBL" id="KAJ6247113.1"/>
    </source>
</evidence>
<organism evidence="2 3">
    <name type="scientific">Anaeramoeba flamelloides</name>
    <dbReference type="NCBI Taxonomy" id="1746091"/>
    <lineage>
        <taxon>Eukaryota</taxon>
        <taxon>Metamonada</taxon>
        <taxon>Anaeramoebidae</taxon>
        <taxon>Anaeramoeba</taxon>
    </lineage>
</organism>
<dbReference type="InterPro" id="IPR010734">
    <property type="entry name" value="Copine_C"/>
</dbReference>
<gene>
    <name evidence="2" type="ORF">M0813_18638</name>
</gene>
<dbReference type="Pfam" id="PF07002">
    <property type="entry name" value="Copine"/>
    <property type="match status" value="1"/>
</dbReference>
<proteinExistence type="predicted"/>
<dbReference type="SUPFAM" id="SSF53300">
    <property type="entry name" value="vWA-like"/>
    <property type="match status" value="1"/>
</dbReference>
<accession>A0ABQ8YR63</accession>
<dbReference type="PANTHER" id="PTHR10857">
    <property type="entry name" value="COPINE"/>
    <property type="match status" value="1"/>
</dbReference>
<comment type="caution">
    <text evidence="2">The sequence shown here is derived from an EMBL/GenBank/DDBJ whole genome shotgun (WGS) entry which is preliminary data.</text>
</comment>
<sequence>METSSQNSKINITISAKDLPQNGSCAILVIQEEDEWRELGRTEFQSSKKPKFQESLIADFEFGQIQNFRIILCSHQKGLFSEGFGYVQFTLGELIVKHRSSITKQLLDPTSNKSTAGIVSLIATEIKKENLDLSLRWRCKKIKKLSNKSSAYLKFYAIKPKGEKIKIYKTLSVSNAQDLKWDPKRITTQELCKGDENNEIFVELWEQKSEEKEKLFAVGSTLLQKIVNEGNDFQLPLIAPSNQNKKKAKALCVLQSYKFMQQIQNSLFDFFSANISLSLSFAVDFTASNGRPEFPKSLHFLDPPNKNVYESVISLLGNSLIPYMGAETMIPCFGFGGKINTLRGNQDSICFPLNGNTENPECDGLEGVLSAYENALKSVALHGPTSVTNIIQGITYMTKQQGDNKYTVLVIITDGVPIDINQTRKLISKSAKQAMSVIFIGVGDEDFDELKDICEFNSKKSTRDNCKFVLFDKKMKNNPKLFVQKSVSQISPQILQRMRINQQKPNKILMN</sequence>
<dbReference type="Proteomes" id="UP001150062">
    <property type="component" value="Unassembled WGS sequence"/>
</dbReference>
<dbReference type="EMBL" id="JAOAOG010000127">
    <property type="protein sequence ID" value="KAJ6247113.1"/>
    <property type="molecule type" value="Genomic_DNA"/>
</dbReference>
<reference evidence="2" key="1">
    <citation type="submission" date="2022-08" db="EMBL/GenBank/DDBJ databases">
        <title>Novel sulfate-reducing endosymbionts in the free-living metamonad Anaeramoeba.</title>
        <authorList>
            <person name="Jerlstrom-Hultqvist J."/>
            <person name="Cepicka I."/>
            <person name="Gallot-Lavallee L."/>
            <person name="Salas-Leiva D."/>
            <person name="Curtis B.A."/>
            <person name="Zahonova K."/>
            <person name="Pipaliya S."/>
            <person name="Dacks J."/>
            <person name="Roger A.J."/>
        </authorList>
    </citation>
    <scope>NUCLEOTIDE SEQUENCE</scope>
    <source>
        <strain evidence="2">Schooner1</strain>
    </source>
</reference>